<dbReference type="SMART" id="SM00829">
    <property type="entry name" value="PKS_ER"/>
    <property type="match status" value="1"/>
</dbReference>
<dbReference type="InterPro" id="IPR011032">
    <property type="entry name" value="GroES-like_sf"/>
</dbReference>
<protein>
    <submittedName>
        <fullName evidence="2">Oxidoreductase</fullName>
    </submittedName>
</protein>
<dbReference type="InterPro" id="IPR020843">
    <property type="entry name" value="ER"/>
</dbReference>
<accession>A0A1Q8V8V5</accession>
<dbReference type="Pfam" id="PF08240">
    <property type="entry name" value="ADH_N"/>
    <property type="match status" value="1"/>
</dbReference>
<evidence type="ECO:0000313" key="3">
    <source>
        <dbReference type="Proteomes" id="UP000186857"/>
    </source>
</evidence>
<dbReference type="SUPFAM" id="SSF51735">
    <property type="entry name" value="NAD(P)-binding Rossmann-fold domains"/>
    <property type="match status" value="1"/>
</dbReference>
<dbReference type="Pfam" id="PF13602">
    <property type="entry name" value="ADH_zinc_N_2"/>
    <property type="match status" value="1"/>
</dbReference>
<dbReference type="CDD" id="cd05289">
    <property type="entry name" value="MDR_like_2"/>
    <property type="match status" value="1"/>
</dbReference>
<dbReference type="RefSeq" id="WP_075376795.1">
    <property type="nucleotide sequence ID" value="NZ_MSKJ01000014.1"/>
</dbReference>
<dbReference type="InterPro" id="IPR050700">
    <property type="entry name" value="YIM1/Zinc_Alcohol_DH_Fams"/>
</dbReference>
<evidence type="ECO:0000259" key="1">
    <source>
        <dbReference type="SMART" id="SM00829"/>
    </source>
</evidence>
<dbReference type="SUPFAM" id="SSF50129">
    <property type="entry name" value="GroES-like"/>
    <property type="match status" value="1"/>
</dbReference>
<gene>
    <name evidence="2" type="ORF">BKH29_06825</name>
</gene>
<dbReference type="OrthoDB" id="9801186at2"/>
<name>A0A1Q8V8V5_9ACTO</name>
<dbReference type="PANTHER" id="PTHR11695:SF648">
    <property type="entry name" value="ZINC-BINDING OXIDOREDUCTASE"/>
    <property type="match status" value="1"/>
</dbReference>
<organism evidence="2 3">
    <name type="scientific">Actinomyces oris</name>
    <dbReference type="NCBI Taxonomy" id="544580"/>
    <lineage>
        <taxon>Bacteria</taxon>
        <taxon>Bacillati</taxon>
        <taxon>Actinomycetota</taxon>
        <taxon>Actinomycetes</taxon>
        <taxon>Actinomycetales</taxon>
        <taxon>Actinomycetaceae</taxon>
        <taxon>Actinomyces</taxon>
    </lineage>
</organism>
<proteinExistence type="predicted"/>
<evidence type="ECO:0000313" key="2">
    <source>
        <dbReference type="EMBL" id="OLO44533.1"/>
    </source>
</evidence>
<dbReference type="InterPro" id="IPR036291">
    <property type="entry name" value="NAD(P)-bd_dom_sf"/>
</dbReference>
<dbReference type="GO" id="GO:0016491">
    <property type="term" value="F:oxidoreductase activity"/>
    <property type="evidence" value="ECO:0007669"/>
    <property type="project" value="InterPro"/>
</dbReference>
<dbReference type="EMBL" id="MSKJ01000014">
    <property type="protein sequence ID" value="OLO44533.1"/>
    <property type="molecule type" value="Genomic_DNA"/>
</dbReference>
<dbReference type="Gene3D" id="3.40.50.720">
    <property type="entry name" value="NAD(P)-binding Rossmann-like Domain"/>
    <property type="match status" value="1"/>
</dbReference>
<reference evidence="2 3" key="1">
    <citation type="submission" date="2016-12" db="EMBL/GenBank/DDBJ databases">
        <title>Genomic Comparison of strains in the 'Actinomyces naeslundii' Group.</title>
        <authorList>
            <person name="Mughal S.R."/>
            <person name="Do T."/>
            <person name="Gilbert S.C."/>
            <person name="Witherden E.A."/>
            <person name="Didelot X."/>
            <person name="Beighton D."/>
        </authorList>
    </citation>
    <scope>NUCLEOTIDE SEQUENCE [LARGE SCALE GENOMIC DNA]</scope>
    <source>
        <strain evidence="2 3">CCUG 33920</strain>
    </source>
</reference>
<dbReference type="AlphaFoldDB" id="A0A1Q8V8V5"/>
<dbReference type="Proteomes" id="UP000186857">
    <property type="component" value="Unassembled WGS sequence"/>
</dbReference>
<dbReference type="PANTHER" id="PTHR11695">
    <property type="entry name" value="ALCOHOL DEHYDROGENASE RELATED"/>
    <property type="match status" value="1"/>
</dbReference>
<dbReference type="InterPro" id="IPR013154">
    <property type="entry name" value="ADH-like_N"/>
</dbReference>
<comment type="caution">
    <text evidence="2">The sequence shown here is derived from an EMBL/GenBank/DDBJ whole genome shotgun (WGS) entry which is preliminary data.</text>
</comment>
<dbReference type="Gene3D" id="3.90.180.10">
    <property type="entry name" value="Medium-chain alcohol dehydrogenases, catalytic domain"/>
    <property type="match status" value="1"/>
</dbReference>
<feature type="domain" description="Enoyl reductase (ER)" evidence="1">
    <location>
        <begin position="11"/>
        <end position="328"/>
    </location>
</feature>
<sequence>MGRAIEYRRFGGPEVLEEVERPTQAPGDGEVRIAVRAVGLNPLDFKTFEGDLRPVERVQRLIHPRRWLEGASSRFPRGVARDFAGVIDAVGTNVTDLAVGDAVLGTLRSAPGQADTRGAFTTELVAPTGDVVKKPAPLSFTQAACLGVASQTACGAFRQLNLHEGDVIVISAAAGGVGSIAAQLALSRGATVIGIAGARNTEYLRSLGIIPVTYGENLTSRVCEAAPSPITKLLDCYGGGYVKLGRDLGLTGRSIGTLVPSPTAILRGAQFTGSRHSSGRIDLEEVAQLVADDVIKVDIARTYPFTLEQVRAAYTELAKGHVRGKLAVDLS</sequence>